<dbReference type="EMBL" id="CP012159">
    <property type="protein sequence ID" value="AKT40364.1"/>
    <property type="molecule type" value="Genomic_DNA"/>
</dbReference>
<feature type="domain" description="Aldehyde dehydrogenase" evidence="9">
    <location>
        <begin position="141"/>
        <end position="319"/>
    </location>
</feature>
<dbReference type="EC" id="1.2.1.41" evidence="7"/>
<dbReference type="PIRSF" id="PIRSF000151">
    <property type="entry name" value="GPR"/>
    <property type="match status" value="1"/>
</dbReference>
<evidence type="ECO:0000256" key="2">
    <source>
        <dbReference type="ARBA" id="ARBA00022605"/>
    </source>
</evidence>
<dbReference type="PROSITE" id="PS01223">
    <property type="entry name" value="PROA"/>
    <property type="match status" value="1"/>
</dbReference>
<comment type="pathway">
    <text evidence="1 7">Amino-acid biosynthesis; L-proline biosynthesis; L-glutamate 5-semialdehyde from L-glutamate: step 2/2.</text>
</comment>
<dbReference type="AlphaFoldDB" id="A0A0K1EHN0"/>
<comment type="function">
    <text evidence="7">Catalyzes the NADPH-dependent reduction of L-glutamate 5-phosphate into L-glutamate 5-semialdehyde and phosphate. The product spontaneously undergoes cyclization to form 1-pyrroline-5-carboxylate.</text>
</comment>
<gene>
    <name evidence="7 10" type="primary">proA</name>
    <name evidence="10" type="ORF">CMC5_045170</name>
</gene>
<organism evidence="10 11">
    <name type="scientific">Chondromyces crocatus</name>
    <dbReference type="NCBI Taxonomy" id="52"/>
    <lineage>
        <taxon>Bacteria</taxon>
        <taxon>Pseudomonadati</taxon>
        <taxon>Myxococcota</taxon>
        <taxon>Polyangia</taxon>
        <taxon>Polyangiales</taxon>
        <taxon>Polyangiaceae</taxon>
        <taxon>Chondromyces</taxon>
    </lineage>
</organism>
<evidence type="ECO:0000259" key="9">
    <source>
        <dbReference type="Pfam" id="PF00171"/>
    </source>
</evidence>
<accession>A0A0K1EHN0</accession>
<dbReference type="PANTHER" id="PTHR11063">
    <property type="entry name" value="GLUTAMATE SEMIALDEHYDE DEHYDROGENASE"/>
    <property type="match status" value="1"/>
</dbReference>
<dbReference type="Gene3D" id="3.40.309.10">
    <property type="entry name" value="Aldehyde Dehydrogenase, Chain A, domain 2"/>
    <property type="match status" value="1"/>
</dbReference>
<proteinExistence type="inferred from homology"/>
<name>A0A0K1EHN0_CHOCO</name>
<comment type="catalytic activity">
    <reaction evidence="6 7">
        <text>L-glutamate 5-semialdehyde + phosphate + NADP(+) = L-glutamyl 5-phosphate + NADPH + H(+)</text>
        <dbReference type="Rhea" id="RHEA:19541"/>
        <dbReference type="ChEBI" id="CHEBI:15378"/>
        <dbReference type="ChEBI" id="CHEBI:43474"/>
        <dbReference type="ChEBI" id="CHEBI:57783"/>
        <dbReference type="ChEBI" id="CHEBI:58066"/>
        <dbReference type="ChEBI" id="CHEBI:58274"/>
        <dbReference type="ChEBI" id="CHEBI:58349"/>
        <dbReference type="EC" id="1.2.1.41"/>
    </reaction>
</comment>
<evidence type="ECO:0000256" key="5">
    <source>
        <dbReference type="ARBA" id="ARBA00023002"/>
    </source>
</evidence>
<dbReference type="InterPro" id="IPR016163">
    <property type="entry name" value="Ald_DH_C"/>
</dbReference>
<evidence type="ECO:0000313" key="10">
    <source>
        <dbReference type="EMBL" id="AKT40364.1"/>
    </source>
</evidence>
<dbReference type="HAMAP" id="MF_00412">
    <property type="entry name" value="ProA"/>
    <property type="match status" value="1"/>
</dbReference>
<feature type="compositionally biased region" description="Low complexity" evidence="8">
    <location>
        <begin position="12"/>
        <end position="32"/>
    </location>
</feature>
<dbReference type="KEGG" id="ccro:CMC5_045170"/>
<evidence type="ECO:0000256" key="3">
    <source>
        <dbReference type="ARBA" id="ARBA00022650"/>
    </source>
</evidence>
<dbReference type="NCBIfam" id="TIGR00407">
    <property type="entry name" value="proA"/>
    <property type="match status" value="1"/>
</dbReference>
<keyword evidence="7" id="KW-0963">Cytoplasm</keyword>
<dbReference type="Gene3D" id="3.40.605.10">
    <property type="entry name" value="Aldehyde Dehydrogenase, Chain A, domain 1"/>
    <property type="match status" value="1"/>
</dbReference>
<dbReference type="SUPFAM" id="SSF53720">
    <property type="entry name" value="ALDH-like"/>
    <property type="match status" value="1"/>
</dbReference>
<dbReference type="InterPro" id="IPR016162">
    <property type="entry name" value="Ald_DH_N"/>
</dbReference>
<dbReference type="STRING" id="52.CMC5_045170"/>
<keyword evidence="11" id="KW-1185">Reference proteome</keyword>
<dbReference type="UniPathway" id="UPA00098">
    <property type="reaction ID" value="UER00360"/>
</dbReference>
<keyword evidence="3 7" id="KW-0641">Proline biosynthesis</keyword>
<comment type="subcellular location">
    <subcellularLocation>
        <location evidence="7">Cytoplasm</location>
    </subcellularLocation>
</comment>
<dbReference type="InterPro" id="IPR016161">
    <property type="entry name" value="Ald_DH/histidinol_DH"/>
</dbReference>
<dbReference type="GO" id="GO:0055129">
    <property type="term" value="P:L-proline biosynthetic process"/>
    <property type="evidence" value="ECO:0007669"/>
    <property type="project" value="UniProtKB-UniRule"/>
</dbReference>
<evidence type="ECO:0000313" key="11">
    <source>
        <dbReference type="Proteomes" id="UP000067626"/>
    </source>
</evidence>
<evidence type="ECO:0000256" key="8">
    <source>
        <dbReference type="SAM" id="MobiDB-lite"/>
    </source>
</evidence>
<keyword evidence="5 7" id="KW-0560">Oxidoreductase</keyword>
<sequence>METPTSQQPLHPAGSAASTATTPAAQPSSPADLGTELRALGLRARAAARALVPVGRADKDRALHAVVRRLRAAAAEGEQGSLLSANAEDVAAARAAGLSEALVDRLVLTPARLEALAGAVLEIAALEDPVGEIIGMRRRPNGLLIGQVRIPLGVIAMIYESRPNVTVDAAALCLKSGNAVILRGGKEAARSNAALGDLVRAAVTEAGLPADAVQILPSLDREATRLLVGMNGLIDLAIPRGGEGLIRFVTEHARVPVIQHYKGVCHLFVDEGADLDLAHRLVENGKLSRPGVCNALECLLVHERLAATLLPRLASLVSTRGLEIRGDEATCKLVPAARPATPDDFGAEFLAPILAVRVVRDLDDALDHIARYGSNHTEAICTPSYDRAQRFLREVDASCVLVNASTRFNDGGELGLGAEIGISTTKLHAYGPMGLESLTTLKWIAHGDGQIR</sequence>
<dbReference type="InterPro" id="IPR000965">
    <property type="entry name" value="GPR_dom"/>
</dbReference>
<dbReference type="NCBIfam" id="NF001221">
    <property type="entry name" value="PRK00197.1"/>
    <property type="match status" value="1"/>
</dbReference>
<evidence type="ECO:0000256" key="7">
    <source>
        <dbReference type="HAMAP-Rule" id="MF_00412"/>
    </source>
</evidence>
<evidence type="ECO:0000256" key="6">
    <source>
        <dbReference type="ARBA" id="ARBA00049024"/>
    </source>
</evidence>
<reference evidence="10 11" key="1">
    <citation type="submission" date="2015-07" db="EMBL/GenBank/DDBJ databases">
        <title>Genome analysis of myxobacterium Chondromyces crocatus Cm c5 reveals a high potential for natural compound synthesis and the genetic basis for the loss of fruiting body formation.</title>
        <authorList>
            <person name="Zaburannyi N."/>
            <person name="Bunk B."/>
            <person name="Maier J."/>
            <person name="Overmann J."/>
            <person name="Mueller R."/>
        </authorList>
    </citation>
    <scope>NUCLEOTIDE SEQUENCE [LARGE SCALE GENOMIC DNA]</scope>
    <source>
        <strain evidence="10 11">Cm c5</strain>
    </source>
</reference>
<dbReference type="Proteomes" id="UP000067626">
    <property type="component" value="Chromosome"/>
</dbReference>
<keyword evidence="4 7" id="KW-0521">NADP</keyword>
<comment type="similarity">
    <text evidence="7">Belongs to the gamma-glutamyl phosphate reductase family.</text>
</comment>
<feature type="region of interest" description="Disordered" evidence="8">
    <location>
        <begin position="1"/>
        <end position="32"/>
    </location>
</feature>
<evidence type="ECO:0000256" key="4">
    <source>
        <dbReference type="ARBA" id="ARBA00022857"/>
    </source>
</evidence>
<dbReference type="PANTHER" id="PTHR11063:SF8">
    <property type="entry name" value="DELTA-1-PYRROLINE-5-CARBOXYLATE SYNTHASE"/>
    <property type="match status" value="1"/>
</dbReference>
<evidence type="ECO:0000256" key="1">
    <source>
        <dbReference type="ARBA" id="ARBA00004985"/>
    </source>
</evidence>
<dbReference type="GO" id="GO:0004350">
    <property type="term" value="F:glutamate-5-semialdehyde dehydrogenase activity"/>
    <property type="evidence" value="ECO:0007669"/>
    <property type="project" value="UniProtKB-UniRule"/>
</dbReference>
<dbReference type="CDD" id="cd07079">
    <property type="entry name" value="ALDH_F18-19_ProA-GPR"/>
    <property type="match status" value="1"/>
</dbReference>
<dbReference type="GO" id="GO:0005737">
    <property type="term" value="C:cytoplasm"/>
    <property type="evidence" value="ECO:0007669"/>
    <property type="project" value="UniProtKB-SubCell"/>
</dbReference>
<dbReference type="FunFam" id="3.40.309.10:FF:000006">
    <property type="entry name" value="Gamma-glutamyl phosphate reductase"/>
    <property type="match status" value="1"/>
</dbReference>
<dbReference type="PATRIC" id="fig|52.7.peg.4985"/>
<dbReference type="InterPro" id="IPR015590">
    <property type="entry name" value="Aldehyde_DH_dom"/>
</dbReference>
<protein>
    <recommendedName>
        <fullName evidence="7">Gamma-glutamyl phosphate reductase</fullName>
        <shortName evidence="7">GPR</shortName>
        <ecNumber evidence="7">1.2.1.41</ecNumber>
    </recommendedName>
    <alternativeName>
        <fullName evidence="7">Glutamate-5-semialdehyde dehydrogenase</fullName>
    </alternativeName>
    <alternativeName>
        <fullName evidence="7">Glutamyl-gamma-semialdehyde dehydrogenase</fullName>
        <shortName evidence="7">GSA dehydrogenase</shortName>
    </alternativeName>
</protein>
<dbReference type="Pfam" id="PF00171">
    <property type="entry name" value="Aldedh"/>
    <property type="match status" value="1"/>
</dbReference>
<keyword evidence="2 7" id="KW-0028">Amino-acid biosynthesis</keyword>
<dbReference type="InterPro" id="IPR012134">
    <property type="entry name" value="Glu-5-SA_DH"/>
</dbReference>
<dbReference type="InterPro" id="IPR020593">
    <property type="entry name" value="G-glutamylP_reductase_CS"/>
</dbReference>
<dbReference type="GO" id="GO:0050661">
    <property type="term" value="F:NADP binding"/>
    <property type="evidence" value="ECO:0007669"/>
    <property type="project" value="InterPro"/>
</dbReference>